<sequence length="287" mass="33173">MPLIYHYCDANALLNIVKNQKIWLSSLGAMNDTAEIKFFRDDLLTEINTELERLGVDQQIIDDLHKHIETYQFYAACFSTEKDDLYQWQSYGDRGQGFALGFNPDMLHEQSLRPAYQVKIEDKTVFSGAALSAERGSLVLAPVVYASKDKAREWAKQIAKVTESEMQRPSHGQMWEDFVRLVHIVSQVLKSDYFKAENEHRLIYVPVVNYDSVNSNITVKGVLDKREWRNGRYGLTPYFEFKYQKQSLWEIVTGPCCKEKDAANLLEFLRSYELGDVKITASKTTLR</sequence>
<proteinExistence type="predicted"/>
<gene>
    <name evidence="1" type="ORF">HH213_07195</name>
</gene>
<dbReference type="InterPro" id="IPR021352">
    <property type="entry name" value="DUF2971"/>
</dbReference>
<protein>
    <submittedName>
        <fullName evidence="1">DUF2971 domain-containing protein</fullName>
    </submittedName>
</protein>
<dbReference type="RefSeq" id="WP_169111738.1">
    <property type="nucleotide sequence ID" value="NZ_CP051684.1"/>
</dbReference>
<evidence type="ECO:0000313" key="1">
    <source>
        <dbReference type="EMBL" id="QJD89902.1"/>
    </source>
</evidence>
<name>A0ABX6M6G2_9BURK</name>
<reference evidence="1 2" key="1">
    <citation type="submission" date="2020-04" db="EMBL/GenBank/DDBJ databases">
        <title>Genome sequencing of novel species.</title>
        <authorList>
            <person name="Heo J."/>
            <person name="Kim S.-J."/>
            <person name="Kim J.-S."/>
            <person name="Hong S.-B."/>
            <person name="Kwon S.-W."/>
        </authorList>
    </citation>
    <scope>NUCLEOTIDE SEQUENCE [LARGE SCALE GENOMIC DNA]</scope>
    <source>
        <strain evidence="1 2">AF9R3</strain>
    </source>
</reference>
<dbReference type="Proteomes" id="UP000503117">
    <property type="component" value="Chromosome"/>
</dbReference>
<accession>A0ABX6M6G2</accession>
<dbReference type="EMBL" id="CP051684">
    <property type="protein sequence ID" value="QJD89902.1"/>
    <property type="molecule type" value="Genomic_DNA"/>
</dbReference>
<dbReference type="Pfam" id="PF11185">
    <property type="entry name" value="DUF2971"/>
    <property type="match status" value="1"/>
</dbReference>
<keyword evidence="2" id="KW-1185">Reference proteome</keyword>
<evidence type="ECO:0000313" key="2">
    <source>
        <dbReference type="Proteomes" id="UP000503117"/>
    </source>
</evidence>
<organism evidence="1 2">
    <name type="scientific">Duganella dendranthematis</name>
    <dbReference type="NCBI Taxonomy" id="2728021"/>
    <lineage>
        <taxon>Bacteria</taxon>
        <taxon>Pseudomonadati</taxon>
        <taxon>Pseudomonadota</taxon>
        <taxon>Betaproteobacteria</taxon>
        <taxon>Burkholderiales</taxon>
        <taxon>Oxalobacteraceae</taxon>
        <taxon>Telluria group</taxon>
        <taxon>Duganella</taxon>
    </lineage>
</organism>